<evidence type="ECO:0000313" key="3">
    <source>
        <dbReference type="EMBL" id="SFW82442.1"/>
    </source>
</evidence>
<evidence type="ECO:0000313" key="4">
    <source>
        <dbReference type="Proteomes" id="UP000182740"/>
    </source>
</evidence>
<dbReference type="PANTHER" id="PTHR46797">
    <property type="entry name" value="HTH-TYPE TRANSCRIPTIONAL REGULATOR"/>
    <property type="match status" value="1"/>
</dbReference>
<dbReference type="PANTHER" id="PTHR46797:SF10">
    <property type="entry name" value="BLR1115 PROTEIN"/>
    <property type="match status" value="1"/>
</dbReference>
<dbReference type="GO" id="GO:0005829">
    <property type="term" value="C:cytosol"/>
    <property type="evidence" value="ECO:0007669"/>
    <property type="project" value="TreeGrafter"/>
</dbReference>
<dbReference type="Gene3D" id="2.60.120.10">
    <property type="entry name" value="Jelly Rolls"/>
    <property type="match status" value="1"/>
</dbReference>
<dbReference type="SMART" id="SM00530">
    <property type="entry name" value="HTH_XRE"/>
    <property type="match status" value="1"/>
</dbReference>
<keyword evidence="1" id="KW-0238">DNA-binding</keyword>
<dbReference type="STRING" id="546364.SAMN04489730_5413"/>
<evidence type="ECO:0000259" key="2">
    <source>
        <dbReference type="PROSITE" id="PS50943"/>
    </source>
</evidence>
<dbReference type="AlphaFoldDB" id="A0A1K1SDW1"/>
<dbReference type="SUPFAM" id="SSF51182">
    <property type="entry name" value="RmlC-like cupins"/>
    <property type="match status" value="1"/>
</dbReference>
<dbReference type="CDD" id="cd00093">
    <property type="entry name" value="HTH_XRE"/>
    <property type="match status" value="1"/>
</dbReference>
<dbReference type="Gene3D" id="1.10.260.40">
    <property type="entry name" value="lambda repressor-like DNA-binding domains"/>
    <property type="match status" value="1"/>
</dbReference>
<dbReference type="Proteomes" id="UP000182740">
    <property type="component" value="Unassembled WGS sequence"/>
</dbReference>
<dbReference type="CDD" id="cd02209">
    <property type="entry name" value="cupin_XRE_C"/>
    <property type="match status" value="1"/>
</dbReference>
<proteinExistence type="predicted"/>
<dbReference type="Pfam" id="PF01381">
    <property type="entry name" value="HTH_3"/>
    <property type="match status" value="1"/>
</dbReference>
<dbReference type="RefSeq" id="WP_072478894.1">
    <property type="nucleotide sequence ID" value="NZ_FPJG01000006.1"/>
</dbReference>
<dbReference type="InterPro" id="IPR014710">
    <property type="entry name" value="RmlC-like_jellyroll"/>
</dbReference>
<dbReference type="InterPro" id="IPR010982">
    <property type="entry name" value="Lambda_DNA-bd_dom_sf"/>
</dbReference>
<dbReference type="GO" id="GO:0003677">
    <property type="term" value="F:DNA binding"/>
    <property type="evidence" value="ECO:0007669"/>
    <property type="project" value="UniProtKB-KW"/>
</dbReference>
<sequence length="187" mass="19703">MTDPLTARLAATVHAARASRGLSSAALAEQSGVSRAMIGKIERGDVQPTAALLAKLSAALGMTLSELIARAEGDERRLVRAAEQPVWVDPDTGYRRRAVSPAGGRPLELVEVELPAGAEVPLAAGTYAFLHQQIWVLAGHLRFREGGQVHELDAGDCLQLGAPADCVFSNPGPLPCRYLVALVKHAA</sequence>
<dbReference type="OrthoDB" id="73827at2"/>
<dbReference type="GO" id="GO:0003700">
    <property type="term" value="F:DNA-binding transcription factor activity"/>
    <property type="evidence" value="ECO:0007669"/>
    <property type="project" value="TreeGrafter"/>
</dbReference>
<accession>A0A1K1SDW1</accession>
<reference evidence="4" key="1">
    <citation type="submission" date="2016-11" db="EMBL/GenBank/DDBJ databases">
        <authorList>
            <person name="Varghese N."/>
            <person name="Submissions S."/>
        </authorList>
    </citation>
    <scope>NUCLEOTIDE SEQUENCE [LARGE SCALE GENOMIC DNA]</scope>
    <source>
        <strain evidence="4">DSM 44671</strain>
    </source>
</reference>
<evidence type="ECO:0000256" key="1">
    <source>
        <dbReference type="ARBA" id="ARBA00023125"/>
    </source>
</evidence>
<keyword evidence="4" id="KW-1185">Reference proteome</keyword>
<protein>
    <submittedName>
        <fullName evidence="3">Helix-turn-helix</fullName>
    </submittedName>
</protein>
<gene>
    <name evidence="3" type="ORF">SAMN04489730_5413</name>
</gene>
<name>A0A1K1SDW1_9PSEU</name>
<dbReference type="InterPro" id="IPR011051">
    <property type="entry name" value="RmlC_Cupin_sf"/>
</dbReference>
<organism evidence="3 4">
    <name type="scientific">Amycolatopsis australiensis</name>
    <dbReference type="NCBI Taxonomy" id="546364"/>
    <lineage>
        <taxon>Bacteria</taxon>
        <taxon>Bacillati</taxon>
        <taxon>Actinomycetota</taxon>
        <taxon>Actinomycetes</taxon>
        <taxon>Pseudonocardiales</taxon>
        <taxon>Pseudonocardiaceae</taxon>
        <taxon>Amycolatopsis</taxon>
    </lineage>
</organism>
<feature type="domain" description="HTH cro/C1-type" evidence="2">
    <location>
        <begin position="13"/>
        <end position="67"/>
    </location>
</feature>
<dbReference type="InterPro" id="IPR050807">
    <property type="entry name" value="TransReg_Diox_bact_type"/>
</dbReference>
<dbReference type="PROSITE" id="PS50943">
    <property type="entry name" value="HTH_CROC1"/>
    <property type="match status" value="1"/>
</dbReference>
<dbReference type="SUPFAM" id="SSF47413">
    <property type="entry name" value="lambda repressor-like DNA-binding domains"/>
    <property type="match status" value="1"/>
</dbReference>
<dbReference type="InterPro" id="IPR001387">
    <property type="entry name" value="Cro/C1-type_HTH"/>
</dbReference>
<dbReference type="EMBL" id="FPJG01000006">
    <property type="protein sequence ID" value="SFW82442.1"/>
    <property type="molecule type" value="Genomic_DNA"/>
</dbReference>